<feature type="compositionally biased region" description="Basic and acidic residues" evidence="1">
    <location>
        <begin position="118"/>
        <end position="140"/>
    </location>
</feature>
<feature type="compositionally biased region" description="Basic residues" evidence="1">
    <location>
        <begin position="282"/>
        <end position="291"/>
    </location>
</feature>
<dbReference type="AlphaFoldDB" id="A0A9D3RHI7"/>
<dbReference type="EMBL" id="JAFIRN010000038">
    <property type="protein sequence ID" value="KAG5830158.1"/>
    <property type="molecule type" value="Genomic_DNA"/>
</dbReference>
<accession>A0A9D3RHI7</accession>
<organism evidence="2 3">
    <name type="scientific">Anguilla anguilla</name>
    <name type="common">European freshwater eel</name>
    <name type="synonym">Muraena anguilla</name>
    <dbReference type="NCBI Taxonomy" id="7936"/>
    <lineage>
        <taxon>Eukaryota</taxon>
        <taxon>Metazoa</taxon>
        <taxon>Chordata</taxon>
        <taxon>Craniata</taxon>
        <taxon>Vertebrata</taxon>
        <taxon>Euteleostomi</taxon>
        <taxon>Actinopterygii</taxon>
        <taxon>Neopterygii</taxon>
        <taxon>Teleostei</taxon>
        <taxon>Anguilliformes</taxon>
        <taxon>Anguillidae</taxon>
        <taxon>Anguilla</taxon>
    </lineage>
</organism>
<protein>
    <submittedName>
        <fullName evidence="2">Uncharacterized protein</fullName>
    </submittedName>
</protein>
<reference evidence="2" key="1">
    <citation type="submission" date="2021-01" db="EMBL/GenBank/DDBJ databases">
        <title>A chromosome-scale assembly of European eel, Anguilla anguilla.</title>
        <authorList>
            <person name="Henkel C."/>
            <person name="Jong-Raadsen S.A."/>
            <person name="Dufour S."/>
            <person name="Weltzien F.-A."/>
            <person name="Palstra A.P."/>
            <person name="Pelster B."/>
            <person name="Spaink H.P."/>
            <person name="Van Den Thillart G.E."/>
            <person name="Jansen H."/>
            <person name="Zahm M."/>
            <person name="Klopp C."/>
            <person name="Cedric C."/>
            <person name="Louis A."/>
            <person name="Berthelot C."/>
            <person name="Parey E."/>
            <person name="Roest Crollius H."/>
            <person name="Montfort J."/>
            <person name="Robinson-Rechavi M."/>
            <person name="Bucao C."/>
            <person name="Bouchez O."/>
            <person name="Gislard M."/>
            <person name="Lluch J."/>
            <person name="Milhes M."/>
            <person name="Lampietro C."/>
            <person name="Lopez Roques C."/>
            <person name="Donnadieu C."/>
            <person name="Braasch I."/>
            <person name="Desvignes T."/>
            <person name="Postlethwait J."/>
            <person name="Bobe J."/>
            <person name="Guiguen Y."/>
            <person name="Dirks R."/>
        </authorList>
    </citation>
    <scope>NUCLEOTIDE SEQUENCE</scope>
    <source>
        <strain evidence="2">Tag_6206</strain>
        <tissue evidence="2">Liver</tissue>
    </source>
</reference>
<comment type="caution">
    <text evidence="2">The sequence shown here is derived from an EMBL/GenBank/DDBJ whole genome shotgun (WGS) entry which is preliminary data.</text>
</comment>
<evidence type="ECO:0000313" key="3">
    <source>
        <dbReference type="Proteomes" id="UP001044222"/>
    </source>
</evidence>
<evidence type="ECO:0000313" key="2">
    <source>
        <dbReference type="EMBL" id="KAG5830158.1"/>
    </source>
</evidence>
<feature type="compositionally biased region" description="Basic and acidic residues" evidence="1">
    <location>
        <begin position="213"/>
        <end position="225"/>
    </location>
</feature>
<feature type="region of interest" description="Disordered" evidence="1">
    <location>
        <begin position="1"/>
        <end position="21"/>
    </location>
</feature>
<feature type="compositionally biased region" description="Pro residues" evidence="1">
    <location>
        <begin position="176"/>
        <end position="189"/>
    </location>
</feature>
<sequence length="378" mass="39600">MNEEFPGEAPRLGSSQGVRRRGSALSPALPFVPLSADLLSRCTRLRETLTLAVRLLRPFSGKARSVPPTLERARLPVVSPSALPVPRARAWLPDAVGAAPARGGEGLTPFHWFPETRSAGRRERPPDGKVEKNFEERVQEGVKPLRGKRVGSAQSARRIQLGGPGRPCRGRSDPLVGPPRPDPSPPGAFPPRRCAATGSGSAWKGPGKVARRLGVERYSPSRHDLAASPGPRETTAAAPSRPGPSGPRPSGGGVPGGGPPLGTGPPASDATVDRVGLSSVRTRPRRARRAGPAHDTRAPGVCGDVGTHPTRLETRTKESNARASQRALSKPRGAMKVRAGARARPRWDPRSPPSPLGAGTRAGRTTGPSRPLCRGGGA</sequence>
<evidence type="ECO:0000256" key="1">
    <source>
        <dbReference type="SAM" id="MobiDB-lite"/>
    </source>
</evidence>
<gene>
    <name evidence="2" type="ORF">ANANG_G00315700</name>
</gene>
<keyword evidence="3" id="KW-1185">Reference proteome</keyword>
<feature type="compositionally biased region" description="Basic and acidic residues" evidence="1">
    <location>
        <begin position="310"/>
        <end position="320"/>
    </location>
</feature>
<feature type="compositionally biased region" description="Basic residues" evidence="1">
    <location>
        <begin position="333"/>
        <end position="344"/>
    </location>
</feature>
<name>A0A9D3RHI7_ANGAN</name>
<feature type="compositionally biased region" description="Low complexity" evidence="1">
    <location>
        <begin position="357"/>
        <end position="367"/>
    </location>
</feature>
<feature type="region of interest" description="Disordered" evidence="1">
    <location>
        <begin position="107"/>
        <end position="378"/>
    </location>
</feature>
<feature type="compositionally biased region" description="Gly residues" evidence="1">
    <location>
        <begin position="249"/>
        <end position="261"/>
    </location>
</feature>
<dbReference type="Proteomes" id="UP001044222">
    <property type="component" value="Unassembled WGS sequence"/>
</dbReference>
<proteinExistence type="predicted"/>